<feature type="non-terminal residue" evidence="4">
    <location>
        <position position="558"/>
    </location>
</feature>
<dbReference type="InterPro" id="IPR000160">
    <property type="entry name" value="GGDEF_dom"/>
</dbReference>
<dbReference type="AlphaFoldDB" id="A0A831LG64"/>
<dbReference type="Gene3D" id="3.30.450.40">
    <property type="match status" value="2"/>
</dbReference>
<name>A0A831LG64_9BACT</name>
<evidence type="ECO:0000256" key="2">
    <source>
        <dbReference type="ARBA" id="ARBA00034247"/>
    </source>
</evidence>
<dbReference type="SUPFAM" id="SSF55073">
    <property type="entry name" value="Nucleotide cyclase"/>
    <property type="match status" value="1"/>
</dbReference>
<dbReference type="Proteomes" id="UP000886162">
    <property type="component" value="Unassembled WGS sequence"/>
</dbReference>
<dbReference type="SUPFAM" id="SSF55781">
    <property type="entry name" value="GAF domain-like"/>
    <property type="match status" value="2"/>
</dbReference>
<comment type="catalytic activity">
    <reaction evidence="2">
        <text>2 GTP = 3',3'-c-di-GMP + 2 diphosphate</text>
        <dbReference type="Rhea" id="RHEA:24898"/>
        <dbReference type="ChEBI" id="CHEBI:33019"/>
        <dbReference type="ChEBI" id="CHEBI:37565"/>
        <dbReference type="ChEBI" id="CHEBI:58805"/>
        <dbReference type="EC" id="2.7.7.65"/>
    </reaction>
</comment>
<sequence>MSGNSDRFENLTTLNAGDILDSLRSYPLLAPYSLALFCENQGAVGTKHGQLTSLCCPPEQGGLCDPDCRSDHENALHQAIGTRKPVIFRCRTGILNFFVPFKIPQTAHCCLMGGGVRAEEIDLEAVEEIARESHCSGINLLEELEKLPVCTEEQLEEVARKTSEIIPDLHNENLYAVAFEKTMMRLGSIIGVSSELDRASSNEQVLNLVGETLMVLFDLAQTAVILHGEDPRKSAVLHALGPWLTQPVQLNEEQASVFAQPEENQPFTLEEEEILQTLPEVTCDQALCLPLKTEGTSYGTLVLFNTELHPREKLLLELLAGRMAARLHILTREHEFNLKNDTSERIIEMISNLSLLDSREALFQRILEMSSDLLHASKGSLMVLDDDETVLRIEASLGMNPELARGMRVRVGSGISGRVAANGKPLLVNDIEKDERVRTANRPRFKTKSFISVPLMAKGEVIAVLNLSDKRDQATFDEQDLRLLTTFSPHFSTLIERTETLERANTLEELSITDPLTRLYNRRFLEQRMEEEISRCLRQDLALTLILLDLDNFKNYND</sequence>
<proteinExistence type="predicted"/>
<dbReference type="NCBIfam" id="TIGR00254">
    <property type="entry name" value="GGDEF"/>
    <property type="match status" value="1"/>
</dbReference>
<dbReference type="GO" id="GO:0052621">
    <property type="term" value="F:diguanylate cyclase activity"/>
    <property type="evidence" value="ECO:0007669"/>
    <property type="project" value="UniProtKB-EC"/>
</dbReference>
<organism evidence="4">
    <name type="scientific">Geoalkalibacter subterraneus</name>
    <dbReference type="NCBI Taxonomy" id="483547"/>
    <lineage>
        <taxon>Bacteria</taxon>
        <taxon>Pseudomonadati</taxon>
        <taxon>Thermodesulfobacteriota</taxon>
        <taxon>Desulfuromonadia</taxon>
        <taxon>Desulfuromonadales</taxon>
        <taxon>Geoalkalibacteraceae</taxon>
        <taxon>Geoalkalibacter</taxon>
    </lineage>
</organism>
<reference evidence="4" key="1">
    <citation type="journal article" date="2020" name="mSystems">
        <title>Genome- and Community-Level Interaction Insights into Carbon Utilization and Element Cycling Functions of Hydrothermarchaeota in Hydrothermal Sediment.</title>
        <authorList>
            <person name="Zhou Z."/>
            <person name="Liu Y."/>
            <person name="Xu W."/>
            <person name="Pan J."/>
            <person name="Luo Z.H."/>
            <person name="Li M."/>
        </authorList>
    </citation>
    <scope>NUCLEOTIDE SEQUENCE [LARGE SCALE GENOMIC DNA]</scope>
    <source>
        <strain evidence="4">SpSt-1220</strain>
    </source>
</reference>
<dbReference type="InterPro" id="IPR018771">
    <property type="entry name" value="PocR_dom"/>
</dbReference>
<dbReference type="PANTHER" id="PTHR45138">
    <property type="entry name" value="REGULATORY COMPONENTS OF SENSORY TRANSDUCTION SYSTEM"/>
    <property type="match status" value="1"/>
</dbReference>
<dbReference type="Pfam" id="PF10114">
    <property type="entry name" value="PocR"/>
    <property type="match status" value="1"/>
</dbReference>
<dbReference type="InterPro" id="IPR029016">
    <property type="entry name" value="GAF-like_dom_sf"/>
</dbReference>
<dbReference type="GO" id="GO:0005886">
    <property type="term" value="C:plasma membrane"/>
    <property type="evidence" value="ECO:0007669"/>
    <property type="project" value="TreeGrafter"/>
</dbReference>
<accession>A0A831LG64</accession>
<dbReference type="PANTHER" id="PTHR45138:SF9">
    <property type="entry name" value="DIGUANYLATE CYCLASE DGCM-RELATED"/>
    <property type="match status" value="1"/>
</dbReference>
<dbReference type="Gene3D" id="3.30.70.270">
    <property type="match status" value="1"/>
</dbReference>
<comment type="caution">
    <text evidence="4">The sequence shown here is derived from an EMBL/GenBank/DDBJ whole genome shotgun (WGS) entry which is preliminary data.</text>
</comment>
<dbReference type="InterPro" id="IPR003018">
    <property type="entry name" value="GAF"/>
</dbReference>
<protein>
    <recommendedName>
        <fullName evidence="1">diguanylate cyclase</fullName>
        <ecNumber evidence="1">2.7.7.65</ecNumber>
    </recommendedName>
</protein>
<feature type="domain" description="GGDEF" evidence="3">
    <location>
        <begin position="541"/>
        <end position="558"/>
    </location>
</feature>
<evidence type="ECO:0000256" key="1">
    <source>
        <dbReference type="ARBA" id="ARBA00012528"/>
    </source>
</evidence>
<evidence type="ECO:0000259" key="3">
    <source>
        <dbReference type="PROSITE" id="PS50887"/>
    </source>
</evidence>
<dbReference type="EC" id="2.7.7.65" evidence="1"/>
<gene>
    <name evidence="4" type="ORF">ENN94_00775</name>
</gene>
<dbReference type="EMBL" id="DSDO01000052">
    <property type="protein sequence ID" value="HDR46214.1"/>
    <property type="molecule type" value="Genomic_DNA"/>
</dbReference>
<dbReference type="InterPro" id="IPR043128">
    <property type="entry name" value="Rev_trsase/Diguanyl_cyclase"/>
</dbReference>
<dbReference type="GO" id="GO:1902201">
    <property type="term" value="P:negative regulation of bacterial-type flagellum-dependent cell motility"/>
    <property type="evidence" value="ECO:0007669"/>
    <property type="project" value="TreeGrafter"/>
</dbReference>
<dbReference type="InterPro" id="IPR029787">
    <property type="entry name" value="Nucleotide_cyclase"/>
</dbReference>
<dbReference type="PROSITE" id="PS50887">
    <property type="entry name" value="GGDEF"/>
    <property type="match status" value="1"/>
</dbReference>
<dbReference type="InterPro" id="IPR050469">
    <property type="entry name" value="Diguanylate_Cyclase"/>
</dbReference>
<dbReference type="SMART" id="SM00065">
    <property type="entry name" value="GAF"/>
    <property type="match status" value="1"/>
</dbReference>
<dbReference type="GO" id="GO:0043709">
    <property type="term" value="P:cell adhesion involved in single-species biofilm formation"/>
    <property type="evidence" value="ECO:0007669"/>
    <property type="project" value="TreeGrafter"/>
</dbReference>
<dbReference type="Pfam" id="PF00990">
    <property type="entry name" value="GGDEF"/>
    <property type="match status" value="1"/>
</dbReference>
<dbReference type="Pfam" id="PF13185">
    <property type="entry name" value="GAF_2"/>
    <property type="match status" value="1"/>
</dbReference>
<evidence type="ECO:0000313" key="4">
    <source>
        <dbReference type="EMBL" id="HDR46214.1"/>
    </source>
</evidence>